<dbReference type="InterPro" id="IPR004960">
    <property type="entry name" value="LipA_acyltrans"/>
</dbReference>
<dbReference type="GO" id="GO:0009247">
    <property type="term" value="P:glycolipid biosynthetic process"/>
    <property type="evidence" value="ECO:0007669"/>
    <property type="project" value="UniProtKB-ARBA"/>
</dbReference>
<evidence type="ECO:0000313" key="7">
    <source>
        <dbReference type="EMBL" id="QEA13668.1"/>
    </source>
</evidence>
<keyword evidence="5" id="KW-0472">Membrane</keyword>
<sequence>MPLIFRFLSLLPLWLLHGLGALLGWLVFALSPTYRRRFIAHARLAGYSLRAVGSAVGHAGRMVAEAPRLWLRAALPPCEVRGAECVEQAWAAGRGIVFLTPHIGCFELSVQEGARRWAPGHGPFTILYRPARQAWLARMLAQARQRPGIRAVPTNLQGVRQMIKALRRGGAVGLLPDQVPPRGMGVWAPFFGREAYTMTLAARLVQQTGAAVILARCERLRLGRGYVLHLQALEQALAPEVDAAVRQINAALEAQIRQCPQQYLWGYGRYKQPREPEVAA</sequence>
<dbReference type="GO" id="GO:0016746">
    <property type="term" value="F:acyltransferase activity"/>
    <property type="evidence" value="ECO:0007669"/>
    <property type="project" value="UniProtKB-KW"/>
</dbReference>
<comment type="subcellular location">
    <subcellularLocation>
        <location evidence="1">Cell inner membrane</location>
    </subcellularLocation>
</comment>
<keyword evidence="3" id="KW-0997">Cell inner membrane</keyword>
<reference evidence="7 8" key="1">
    <citation type="submission" date="2019-07" db="EMBL/GenBank/DDBJ databases">
        <title>Complete genome sequence of Comamonas sp. NLF 7-7 isolated from livestock.</title>
        <authorList>
            <person name="Kim D.H."/>
            <person name="Kim J.G."/>
        </authorList>
    </citation>
    <scope>NUCLEOTIDE SEQUENCE [LARGE SCALE GENOMIC DNA]</scope>
    <source>
        <strain evidence="7 8">NLF 7-7</strain>
    </source>
</reference>
<evidence type="ECO:0000313" key="8">
    <source>
        <dbReference type="Proteomes" id="UP000321199"/>
    </source>
</evidence>
<evidence type="ECO:0000256" key="5">
    <source>
        <dbReference type="ARBA" id="ARBA00023136"/>
    </source>
</evidence>
<keyword evidence="4 7" id="KW-0808">Transferase</keyword>
<accession>A0A5B8RYB3</accession>
<dbReference type="PANTHER" id="PTHR30606">
    <property type="entry name" value="LIPID A BIOSYNTHESIS LAUROYL ACYLTRANSFERASE"/>
    <property type="match status" value="1"/>
</dbReference>
<evidence type="ECO:0000256" key="2">
    <source>
        <dbReference type="ARBA" id="ARBA00022475"/>
    </source>
</evidence>
<gene>
    <name evidence="7" type="ORF">FOZ74_11870</name>
</gene>
<protein>
    <submittedName>
        <fullName evidence="7">Lysophospholipid acyltransferase family protein</fullName>
    </submittedName>
</protein>
<dbReference type="KEGG" id="cof:FOZ74_11870"/>
<dbReference type="NCBIfam" id="NF006487">
    <property type="entry name" value="PRK08905.1"/>
    <property type="match status" value="1"/>
</dbReference>
<evidence type="ECO:0000256" key="3">
    <source>
        <dbReference type="ARBA" id="ARBA00022519"/>
    </source>
</evidence>
<dbReference type="Pfam" id="PF03279">
    <property type="entry name" value="Lip_A_acyltrans"/>
    <property type="match status" value="1"/>
</dbReference>
<dbReference type="PANTHER" id="PTHR30606:SF10">
    <property type="entry name" value="PHOSPHATIDYLINOSITOL MANNOSIDE ACYLTRANSFERASE"/>
    <property type="match status" value="1"/>
</dbReference>
<dbReference type="GO" id="GO:0005886">
    <property type="term" value="C:plasma membrane"/>
    <property type="evidence" value="ECO:0007669"/>
    <property type="project" value="UniProtKB-SubCell"/>
</dbReference>
<dbReference type="EMBL" id="CP042344">
    <property type="protein sequence ID" value="QEA13668.1"/>
    <property type="molecule type" value="Genomic_DNA"/>
</dbReference>
<dbReference type="PIRSF" id="PIRSF026649">
    <property type="entry name" value="MsbB"/>
    <property type="match status" value="1"/>
</dbReference>
<dbReference type="Proteomes" id="UP000321199">
    <property type="component" value="Chromosome"/>
</dbReference>
<dbReference type="CDD" id="cd07984">
    <property type="entry name" value="LPLAT_LABLAT-like"/>
    <property type="match status" value="1"/>
</dbReference>
<keyword evidence="6 7" id="KW-0012">Acyltransferase</keyword>
<organism evidence="7 8">
    <name type="scientific">Comamonas flocculans</name>
    <dbReference type="NCBI Taxonomy" id="2597701"/>
    <lineage>
        <taxon>Bacteria</taxon>
        <taxon>Pseudomonadati</taxon>
        <taxon>Pseudomonadota</taxon>
        <taxon>Betaproteobacteria</taxon>
        <taxon>Burkholderiales</taxon>
        <taxon>Comamonadaceae</taxon>
        <taxon>Comamonas</taxon>
    </lineage>
</organism>
<keyword evidence="8" id="KW-1185">Reference proteome</keyword>
<dbReference type="AlphaFoldDB" id="A0A5B8RYB3"/>
<evidence type="ECO:0000256" key="6">
    <source>
        <dbReference type="ARBA" id="ARBA00023315"/>
    </source>
</evidence>
<evidence type="ECO:0000256" key="4">
    <source>
        <dbReference type="ARBA" id="ARBA00022679"/>
    </source>
</evidence>
<proteinExistence type="predicted"/>
<evidence type="ECO:0000256" key="1">
    <source>
        <dbReference type="ARBA" id="ARBA00004533"/>
    </source>
</evidence>
<name>A0A5B8RYB3_9BURK</name>
<keyword evidence="2" id="KW-1003">Cell membrane</keyword>
<dbReference type="OrthoDB" id="8524027at2"/>
<dbReference type="RefSeq" id="WP_146913258.1">
    <property type="nucleotide sequence ID" value="NZ_CP042344.1"/>
</dbReference>